<reference evidence="2 3" key="1">
    <citation type="submission" date="2015-12" db="EMBL/GenBank/DDBJ databases">
        <title>The genome of Folsomia candida.</title>
        <authorList>
            <person name="Faddeeva A."/>
            <person name="Derks M.F."/>
            <person name="Anvar Y."/>
            <person name="Smit S."/>
            <person name="Van Straalen N."/>
            <person name="Roelofs D."/>
        </authorList>
    </citation>
    <scope>NUCLEOTIDE SEQUENCE [LARGE SCALE GENOMIC DNA]</scope>
    <source>
        <strain evidence="2 3">VU population</strain>
        <tissue evidence="2">Whole body</tissue>
    </source>
</reference>
<dbReference type="AlphaFoldDB" id="A0A226DLZ1"/>
<evidence type="ECO:0000256" key="1">
    <source>
        <dbReference type="SAM" id="Phobius"/>
    </source>
</evidence>
<gene>
    <name evidence="2" type="ORF">Fcan01_19281</name>
</gene>
<organism evidence="2 3">
    <name type="scientific">Folsomia candida</name>
    <name type="common">Springtail</name>
    <dbReference type="NCBI Taxonomy" id="158441"/>
    <lineage>
        <taxon>Eukaryota</taxon>
        <taxon>Metazoa</taxon>
        <taxon>Ecdysozoa</taxon>
        <taxon>Arthropoda</taxon>
        <taxon>Hexapoda</taxon>
        <taxon>Collembola</taxon>
        <taxon>Entomobryomorpha</taxon>
        <taxon>Isotomoidea</taxon>
        <taxon>Isotomidae</taxon>
        <taxon>Proisotominae</taxon>
        <taxon>Folsomia</taxon>
    </lineage>
</organism>
<feature type="transmembrane region" description="Helical" evidence="1">
    <location>
        <begin position="102"/>
        <end position="120"/>
    </location>
</feature>
<feature type="transmembrane region" description="Helical" evidence="1">
    <location>
        <begin position="68"/>
        <end position="90"/>
    </location>
</feature>
<keyword evidence="1" id="KW-0472">Membrane</keyword>
<name>A0A226DLZ1_FOLCA</name>
<accession>A0A226DLZ1</accession>
<feature type="transmembrane region" description="Helical" evidence="1">
    <location>
        <begin position="36"/>
        <end position="56"/>
    </location>
</feature>
<dbReference type="EMBL" id="LNIX01000016">
    <property type="protein sequence ID" value="OXA46209.1"/>
    <property type="molecule type" value="Genomic_DNA"/>
</dbReference>
<keyword evidence="1" id="KW-1133">Transmembrane helix</keyword>
<evidence type="ECO:0000313" key="2">
    <source>
        <dbReference type="EMBL" id="OXA46209.1"/>
    </source>
</evidence>
<proteinExistence type="predicted"/>
<keyword evidence="1" id="KW-0812">Transmembrane</keyword>
<evidence type="ECO:0000313" key="3">
    <source>
        <dbReference type="Proteomes" id="UP000198287"/>
    </source>
</evidence>
<sequence>MLATSYYYLFGERHPHLNSIVIAKEKNTVSTISEGLVIFGFVVAAILALIHLRLLAGIHQANFEIVTACWIAMVAFFAAYFGFMIFVHINEGKNLCIPEEEVVITLSSFYAIWLVGCFRVEMKVKMEAKKSNKTDNLDTVMIIAN</sequence>
<comment type="caution">
    <text evidence="2">The sequence shown here is derived from an EMBL/GenBank/DDBJ whole genome shotgun (WGS) entry which is preliminary data.</text>
</comment>
<protein>
    <submittedName>
        <fullName evidence="2">Uncharacterized protein</fullName>
    </submittedName>
</protein>
<dbReference type="Proteomes" id="UP000198287">
    <property type="component" value="Unassembled WGS sequence"/>
</dbReference>
<keyword evidence="3" id="KW-1185">Reference proteome</keyword>